<keyword evidence="2" id="KW-0677">Repeat</keyword>
<dbReference type="InterPro" id="IPR051350">
    <property type="entry name" value="WD_repeat-ST_regulator"/>
</dbReference>
<evidence type="ECO:0000313" key="6">
    <source>
        <dbReference type="Proteomes" id="UP001182556"/>
    </source>
</evidence>
<dbReference type="Pfam" id="PF00400">
    <property type="entry name" value="WD40"/>
    <property type="match status" value="5"/>
</dbReference>
<dbReference type="InterPro" id="IPR006594">
    <property type="entry name" value="LisH"/>
</dbReference>
<feature type="repeat" description="WD" evidence="3">
    <location>
        <begin position="379"/>
        <end position="419"/>
    </location>
</feature>
<feature type="repeat" description="WD" evidence="3">
    <location>
        <begin position="326"/>
        <end position="357"/>
    </location>
</feature>
<dbReference type="Pfam" id="PF23627">
    <property type="entry name" value="LisH_WDR26"/>
    <property type="match status" value="1"/>
</dbReference>
<protein>
    <submittedName>
        <fullName evidence="5">Negative regulation of gluconeogenesis-related protein</fullName>
    </submittedName>
</protein>
<evidence type="ECO:0000256" key="4">
    <source>
        <dbReference type="SAM" id="MobiDB-lite"/>
    </source>
</evidence>
<dbReference type="GO" id="GO:0043161">
    <property type="term" value="P:proteasome-mediated ubiquitin-dependent protein catabolic process"/>
    <property type="evidence" value="ECO:0007669"/>
    <property type="project" value="TreeGrafter"/>
</dbReference>
<proteinExistence type="predicted"/>
<dbReference type="PANTHER" id="PTHR22838">
    <property type="entry name" value="WD REPEAT PROTEIN 26-RELATED"/>
    <property type="match status" value="1"/>
</dbReference>
<dbReference type="AlphaFoldDB" id="A0AAD9L905"/>
<dbReference type="Gene3D" id="2.130.10.10">
    <property type="entry name" value="YVTN repeat-like/Quinoprotein amine dehydrogenase"/>
    <property type="match status" value="2"/>
</dbReference>
<evidence type="ECO:0000313" key="5">
    <source>
        <dbReference type="EMBL" id="KAK1927518.1"/>
    </source>
</evidence>
<reference evidence="5" key="1">
    <citation type="submission" date="2023-02" db="EMBL/GenBank/DDBJ databases">
        <title>Identification and recombinant expression of a fungal hydrolase from Papiliotrema laurentii that hydrolyzes apple cutin and clears colloidal polyester polyurethane.</title>
        <authorList>
            <consortium name="DOE Joint Genome Institute"/>
            <person name="Roman V.A."/>
            <person name="Bojanowski C."/>
            <person name="Crable B.R."/>
            <person name="Wagner D.N."/>
            <person name="Hung C.S."/>
            <person name="Nadeau L.J."/>
            <person name="Schratz L."/>
            <person name="Haridas S."/>
            <person name="Pangilinan J."/>
            <person name="Lipzen A."/>
            <person name="Na H."/>
            <person name="Yan M."/>
            <person name="Ng V."/>
            <person name="Grigoriev I.V."/>
            <person name="Spatafora J.W."/>
            <person name="Barlow D."/>
            <person name="Biffinger J."/>
            <person name="Kelley-Loughnane N."/>
            <person name="Varaljay V.A."/>
            <person name="Crookes-Goodson W.J."/>
        </authorList>
    </citation>
    <scope>NUCLEOTIDE SEQUENCE</scope>
    <source>
        <strain evidence="5">5307AH</strain>
    </source>
</reference>
<dbReference type="SMART" id="SM00320">
    <property type="entry name" value="WD40"/>
    <property type="match status" value="6"/>
</dbReference>
<keyword evidence="1 3" id="KW-0853">WD repeat</keyword>
<dbReference type="InterPro" id="IPR036322">
    <property type="entry name" value="WD40_repeat_dom_sf"/>
</dbReference>
<organism evidence="5 6">
    <name type="scientific">Papiliotrema laurentii</name>
    <name type="common">Cryptococcus laurentii</name>
    <dbReference type="NCBI Taxonomy" id="5418"/>
    <lineage>
        <taxon>Eukaryota</taxon>
        <taxon>Fungi</taxon>
        <taxon>Dikarya</taxon>
        <taxon>Basidiomycota</taxon>
        <taxon>Agaricomycotina</taxon>
        <taxon>Tremellomycetes</taxon>
        <taxon>Tremellales</taxon>
        <taxon>Rhynchogastremaceae</taxon>
        <taxon>Papiliotrema</taxon>
    </lineage>
</organism>
<dbReference type="GO" id="GO:0034657">
    <property type="term" value="C:GID complex"/>
    <property type="evidence" value="ECO:0007669"/>
    <property type="project" value="TreeGrafter"/>
</dbReference>
<gene>
    <name evidence="5" type="ORF">DB88DRAFT_503971</name>
</gene>
<dbReference type="Proteomes" id="UP001182556">
    <property type="component" value="Unassembled WGS sequence"/>
</dbReference>
<dbReference type="EMBL" id="JAODAN010000001">
    <property type="protein sequence ID" value="KAK1927518.1"/>
    <property type="molecule type" value="Genomic_DNA"/>
</dbReference>
<dbReference type="PROSITE" id="PS50294">
    <property type="entry name" value="WD_REPEATS_REGION"/>
    <property type="match status" value="2"/>
</dbReference>
<feature type="repeat" description="WD" evidence="3">
    <location>
        <begin position="642"/>
        <end position="676"/>
    </location>
</feature>
<keyword evidence="6" id="KW-1185">Reference proteome</keyword>
<dbReference type="InterPro" id="IPR001680">
    <property type="entry name" value="WD40_rpt"/>
</dbReference>
<feature type="compositionally biased region" description="Polar residues" evidence="4">
    <location>
        <begin position="15"/>
        <end position="25"/>
    </location>
</feature>
<dbReference type="PANTHER" id="PTHR22838:SF0">
    <property type="entry name" value="WD REPEAT-CONTAINING PROTEIN 26"/>
    <property type="match status" value="1"/>
</dbReference>
<dbReference type="SUPFAM" id="SSF50978">
    <property type="entry name" value="WD40 repeat-like"/>
    <property type="match status" value="1"/>
</dbReference>
<evidence type="ECO:0000256" key="3">
    <source>
        <dbReference type="PROSITE-ProRule" id="PRU00221"/>
    </source>
</evidence>
<feature type="region of interest" description="Disordered" evidence="4">
    <location>
        <begin position="162"/>
        <end position="183"/>
    </location>
</feature>
<sequence length="718" mass="78568">MSHHLATGPAPEAGPSTNGHANGSGSDKGPDSFKRLLNSVQRVSGGNLMYEEDKEWCDDTPLVAEGSSTSSPPISLRPGAKRMPIDREEIVRLMLQGLRDAGYNQSAEVLEAESGFTLSSPAANDFQQAILGGRWNEALGYLEQLGFDMSASPSPVSIKVESSSSAASLNDGSSGNGVTSPAATTPAEQAKFLISQQKYLEQLELGQQKKALATLRSELTPIVKDREVLHTISGYMMCFDKEDLYDKAGWDGAAGTSRNKLLEQLQAFISPKVMVPQKRLATLLDQARRYQAQSCVYHQITDTPQSLYTDHACRAGSFPTVTTHVLAAHTDEVWRIEWSPDGSMLASAGKDKQVVIWLLEPAAPNDPRGKWSIKPLHHLRDHRDPVDVISWSPDGRTLVTGADKGLYLWDTQTGMQMPTAMGASPHGDQISAIQWTPDGSEFLVSSMDCKLVFYSAAGQIVRQWSFNTTQLTDFVITPDTSRIVAITTSVKRMSSDSKLKPSMSTRPPEPGQPGAPSATRIPGRHAEDSAFGYGTMEHGIMIIRLADKEVIDWSNDLGCEITGIKLSWDAKRVIVSCNPDEIQMWQIEPSLKQIRSFKGHIQSRFLIRSCFGSIRDRFVLSGSEDNHVYVWQTNLNKPVEVLEGHDETVNSVAWNPVASRKLFASCSDDSTIRIWQPASLDEEEGETIEPKVEPMDEDGVAEGTTRSNGTDGSGGMDL</sequence>
<evidence type="ECO:0000256" key="2">
    <source>
        <dbReference type="ARBA" id="ARBA00022737"/>
    </source>
</evidence>
<evidence type="ECO:0000256" key="1">
    <source>
        <dbReference type="ARBA" id="ARBA00022574"/>
    </source>
</evidence>
<feature type="region of interest" description="Disordered" evidence="4">
    <location>
        <begin position="494"/>
        <end position="523"/>
    </location>
</feature>
<accession>A0AAD9L905</accession>
<feature type="region of interest" description="Disordered" evidence="4">
    <location>
        <begin position="1"/>
        <end position="33"/>
    </location>
</feature>
<dbReference type="PROSITE" id="PS50896">
    <property type="entry name" value="LISH"/>
    <property type="match status" value="1"/>
</dbReference>
<feature type="region of interest" description="Disordered" evidence="4">
    <location>
        <begin position="678"/>
        <end position="718"/>
    </location>
</feature>
<name>A0AAD9L905_PAPLA</name>
<dbReference type="PROSITE" id="PS50082">
    <property type="entry name" value="WD_REPEATS_2"/>
    <property type="match status" value="3"/>
</dbReference>
<comment type="caution">
    <text evidence="5">The sequence shown here is derived from an EMBL/GenBank/DDBJ whole genome shotgun (WGS) entry which is preliminary data.</text>
</comment>
<dbReference type="InterPro" id="IPR015943">
    <property type="entry name" value="WD40/YVTN_repeat-like_dom_sf"/>
</dbReference>
<feature type="compositionally biased region" description="Low complexity" evidence="4">
    <location>
        <begin position="162"/>
        <end position="173"/>
    </location>
</feature>